<dbReference type="InterPro" id="IPR001750">
    <property type="entry name" value="ND/Mrp_TM"/>
</dbReference>
<evidence type="ECO:0000259" key="7">
    <source>
        <dbReference type="Pfam" id="PF00361"/>
    </source>
</evidence>
<evidence type="ECO:0000256" key="5">
    <source>
        <dbReference type="HAMAP-Rule" id="MF_00445"/>
    </source>
</evidence>
<feature type="transmembrane region" description="Helical" evidence="5">
    <location>
        <begin position="133"/>
        <end position="152"/>
    </location>
</feature>
<organism evidence="8 9">
    <name type="scientific">Acinetobacter bereziniae</name>
    <name type="common">Acinetobacter genomosp. 10</name>
    <dbReference type="NCBI Taxonomy" id="106648"/>
    <lineage>
        <taxon>Bacteria</taxon>
        <taxon>Pseudomonadati</taxon>
        <taxon>Pseudomonadota</taxon>
        <taxon>Gammaproteobacteria</taxon>
        <taxon>Moraxellales</taxon>
        <taxon>Moraxellaceae</taxon>
        <taxon>Acinetobacter</taxon>
    </lineage>
</organism>
<evidence type="ECO:0000313" key="8">
    <source>
        <dbReference type="EMBL" id="UUN97022.1"/>
    </source>
</evidence>
<feature type="transmembrane region" description="Helical" evidence="5">
    <location>
        <begin position="229"/>
        <end position="250"/>
    </location>
</feature>
<dbReference type="PRINTS" id="PR01434">
    <property type="entry name" value="NADHDHGNASE5"/>
</dbReference>
<dbReference type="NCBIfam" id="NF004439">
    <property type="entry name" value="PRK05777.1-1"/>
    <property type="match status" value="1"/>
</dbReference>
<keyword evidence="5" id="KW-0874">Quinone</keyword>
<feature type="transmembrane region" description="Helical" evidence="5">
    <location>
        <begin position="434"/>
        <end position="452"/>
    </location>
</feature>
<dbReference type="Proteomes" id="UP000644140">
    <property type="component" value="Chromosome"/>
</dbReference>
<feature type="transmembrane region" description="Helical" evidence="5">
    <location>
        <begin position="164"/>
        <end position="183"/>
    </location>
</feature>
<dbReference type="EMBL" id="CP092085">
    <property type="protein sequence ID" value="UUN97022.1"/>
    <property type="molecule type" value="Genomic_DNA"/>
</dbReference>
<feature type="transmembrane region" description="Helical" evidence="5">
    <location>
        <begin position="110"/>
        <end position="127"/>
    </location>
</feature>
<dbReference type="EC" id="7.1.1.-" evidence="5"/>
<dbReference type="InterPro" id="IPR010096">
    <property type="entry name" value="NADH-Q_OxRdtase_suN/2"/>
</dbReference>
<evidence type="ECO:0000256" key="2">
    <source>
        <dbReference type="ARBA" id="ARBA00022692"/>
    </source>
</evidence>
<keyword evidence="5" id="KW-0813">Transport</keyword>
<keyword evidence="5" id="KW-1278">Translocase</keyword>
<feature type="transmembrane region" description="Helical" evidence="5">
    <location>
        <begin position="351"/>
        <end position="376"/>
    </location>
</feature>
<comment type="function">
    <text evidence="5">NDH-1 shuttles electrons from NADH, via FMN and iron-sulfur (Fe-S) centers, to quinones in the respiratory chain. The immediate electron acceptor for the enzyme in this species is believed to be ubiquinone. Couples the redox reaction to proton translocation (for every two electrons transferred, four hydrogen ions are translocated across the cytoplasmic membrane), and thus conserves the redox energy in a proton gradient.</text>
</comment>
<keyword evidence="8" id="KW-0560">Oxidoreductase</keyword>
<dbReference type="AlphaFoldDB" id="A0A8I1DGB8"/>
<evidence type="ECO:0000256" key="4">
    <source>
        <dbReference type="ARBA" id="ARBA00023136"/>
    </source>
</evidence>
<evidence type="ECO:0000256" key="3">
    <source>
        <dbReference type="ARBA" id="ARBA00022989"/>
    </source>
</evidence>
<keyword evidence="2 5" id="KW-0812">Transmembrane</keyword>
<feature type="transmembrane region" description="Helical" evidence="5">
    <location>
        <begin position="298"/>
        <end position="317"/>
    </location>
</feature>
<feature type="transmembrane region" description="Helical" evidence="5">
    <location>
        <begin position="478"/>
        <end position="496"/>
    </location>
</feature>
<accession>A0A8I1DGB8</accession>
<dbReference type="RefSeq" id="WP_005030881.1">
    <property type="nucleotide sequence ID" value="NZ_BBLJ01000003.1"/>
</dbReference>
<feature type="transmembrane region" description="Helical" evidence="5">
    <location>
        <begin position="324"/>
        <end position="345"/>
    </location>
</feature>
<dbReference type="GO" id="GO:0012505">
    <property type="term" value="C:endomembrane system"/>
    <property type="evidence" value="ECO:0007669"/>
    <property type="project" value="UniProtKB-SubCell"/>
</dbReference>
<dbReference type="GO" id="GO:0042773">
    <property type="term" value="P:ATP synthesis coupled electron transport"/>
    <property type="evidence" value="ECO:0007669"/>
    <property type="project" value="InterPro"/>
</dbReference>
<dbReference type="GO" id="GO:0005886">
    <property type="term" value="C:plasma membrane"/>
    <property type="evidence" value="ECO:0007669"/>
    <property type="project" value="UniProtKB-SubCell"/>
</dbReference>
<gene>
    <name evidence="5 8" type="primary">nuoN</name>
    <name evidence="8" type="ORF">I9054_016915</name>
</gene>
<dbReference type="Pfam" id="PF00361">
    <property type="entry name" value="Proton_antipo_M"/>
    <property type="match status" value="1"/>
</dbReference>
<reference evidence="8" key="1">
    <citation type="submission" date="2022-02" db="EMBL/GenBank/DDBJ databases">
        <title>Characterization of Tn125 harboring carbapenem-resistant Acinetobacter bereziniae clinical isolates.</title>
        <authorList>
            <person name="Wong N.-K."/>
            <person name="Pan Q."/>
        </authorList>
    </citation>
    <scope>NUCLEOTIDE SEQUENCE</scope>
    <source>
        <strain evidence="8">GD03393</strain>
    </source>
</reference>
<name>A0A8I1DGB8_ACIBZ</name>
<evidence type="ECO:0000256" key="6">
    <source>
        <dbReference type="RuleBase" id="RU000320"/>
    </source>
</evidence>
<proteinExistence type="inferred from homology"/>
<dbReference type="PANTHER" id="PTHR22773">
    <property type="entry name" value="NADH DEHYDROGENASE"/>
    <property type="match status" value="1"/>
</dbReference>
<feature type="transmembrane region" description="Helical" evidence="5">
    <location>
        <begin position="79"/>
        <end position="98"/>
    </location>
</feature>
<keyword evidence="4 5" id="KW-0472">Membrane</keyword>
<dbReference type="GO" id="GO:0048038">
    <property type="term" value="F:quinone binding"/>
    <property type="evidence" value="ECO:0007669"/>
    <property type="project" value="UniProtKB-KW"/>
</dbReference>
<keyword evidence="5" id="KW-1003">Cell membrane</keyword>
<dbReference type="GO" id="GO:0050136">
    <property type="term" value="F:NADH dehydrogenase (quinone) (non-electrogenic) activity"/>
    <property type="evidence" value="ECO:0007669"/>
    <property type="project" value="UniProtKB-UniRule"/>
</dbReference>
<comment type="similarity">
    <text evidence="5">Belongs to the complex I subunit 2 family.</text>
</comment>
<evidence type="ECO:0000256" key="1">
    <source>
        <dbReference type="ARBA" id="ARBA00004127"/>
    </source>
</evidence>
<evidence type="ECO:0000313" key="9">
    <source>
        <dbReference type="Proteomes" id="UP000644140"/>
    </source>
</evidence>
<comment type="subunit">
    <text evidence="5">NDH-1 is composed of 14 different subunits. Subunits NuoA, H, J, K, L, M, N constitute the membrane sector of the complex.</text>
</comment>
<dbReference type="GO" id="GO:0008137">
    <property type="term" value="F:NADH dehydrogenase (ubiquinone) activity"/>
    <property type="evidence" value="ECO:0007669"/>
    <property type="project" value="InterPro"/>
</dbReference>
<dbReference type="NCBIfam" id="TIGR01770">
    <property type="entry name" value="NDH_I_N"/>
    <property type="match status" value="1"/>
</dbReference>
<feature type="transmembrane region" description="Helical" evidence="5">
    <location>
        <begin position="12"/>
        <end position="31"/>
    </location>
</feature>
<feature type="domain" description="NADH:quinone oxidoreductase/Mrp antiporter transmembrane" evidence="7">
    <location>
        <begin position="127"/>
        <end position="446"/>
    </location>
</feature>
<sequence>MNFTMSFSDLMPLAPVFIVALTAIVVMILIAIKRNHNLIATVSVIGLNLALANILLTLFGKAFVPGPVMNMFMVDPFTLFYQVMILIAALACCTLSHAYIETYKDNREELYLLMLISVSGAMLMVASSHFASFFISLELMSIPIYGLLAYTYQRGKSLEAGVKYLVLSATASAMLLMGMAYVYSAVGSLSFAGQIDDLFWKLSKTQNPELIMAIQSALGQYHQLIETPMVIIGLGLIIAAVAFKLSLAPFHKWTPDVYQGAPAPIATFLATVSKIAMIGLLVRYLLSSGVIGIESIQTVIVVIAVLSILAGNLLAVRQVNLKRILAYSSIAHFGYLLLGLVSASFLSLTSVGVYVFTYVITTIGAFGVVALMSSPYNNVDEAESLADYRGLFWRRPVLTATLTVMMLSLAGIPLTAGFIGKFMLVMTTVSQQHWFYAAMIIIGSGIGLYYYLRVMIVLYMTPPDTPRIDADKHWGQKAGGIMVLLAALLVLVFGVYPDPIIALAHGAQIVAPLHIILQ</sequence>
<comment type="catalytic activity">
    <reaction evidence="5">
        <text>a quinone + NADH + 5 H(+)(in) = a quinol + NAD(+) + 4 H(+)(out)</text>
        <dbReference type="Rhea" id="RHEA:57888"/>
        <dbReference type="ChEBI" id="CHEBI:15378"/>
        <dbReference type="ChEBI" id="CHEBI:24646"/>
        <dbReference type="ChEBI" id="CHEBI:57540"/>
        <dbReference type="ChEBI" id="CHEBI:57945"/>
        <dbReference type="ChEBI" id="CHEBI:132124"/>
    </reaction>
</comment>
<comment type="subcellular location">
    <subcellularLocation>
        <location evidence="5">Cell membrane</location>
        <topology evidence="5">Multi-pass membrane protein</topology>
    </subcellularLocation>
    <subcellularLocation>
        <location evidence="1">Endomembrane system</location>
        <topology evidence="1">Multi-pass membrane protein</topology>
    </subcellularLocation>
    <subcellularLocation>
        <location evidence="6">Membrane</location>
        <topology evidence="6">Multi-pass membrane protein</topology>
    </subcellularLocation>
</comment>
<feature type="transmembrane region" description="Helical" evidence="5">
    <location>
        <begin position="262"/>
        <end position="286"/>
    </location>
</feature>
<keyword evidence="5" id="KW-0830">Ubiquinone</keyword>
<feature type="transmembrane region" description="Helical" evidence="5">
    <location>
        <begin position="397"/>
        <end position="419"/>
    </location>
</feature>
<keyword evidence="3 5" id="KW-1133">Transmembrane helix</keyword>
<dbReference type="HAMAP" id="MF_00445">
    <property type="entry name" value="NDH1_NuoN_1"/>
    <property type="match status" value="1"/>
</dbReference>
<keyword evidence="5" id="KW-0520">NAD</keyword>
<protein>
    <recommendedName>
        <fullName evidence="5">NADH-quinone oxidoreductase subunit N</fullName>
        <ecNumber evidence="5">7.1.1.-</ecNumber>
    </recommendedName>
    <alternativeName>
        <fullName evidence="5">NADH dehydrogenase I subunit N</fullName>
    </alternativeName>
    <alternativeName>
        <fullName evidence="5">NDH-1 subunit N</fullName>
    </alternativeName>
</protein>
<feature type="transmembrane region" description="Helical" evidence="5">
    <location>
        <begin position="38"/>
        <end position="59"/>
    </location>
</feature>